<comment type="caution">
    <text evidence="2">The sequence shown here is derived from an EMBL/GenBank/DDBJ whole genome shotgun (WGS) entry which is preliminary data.</text>
</comment>
<organism evidence="2 3">
    <name type="scientific">Hoeflea poritis</name>
    <dbReference type="NCBI Taxonomy" id="2993659"/>
    <lineage>
        <taxon>Bacteria</taxon>
        <taxon>Pseudomonadati</taxon>
        <taxon>Pseudomonadota</taxon>
        <taxon>Alphaproteobacteria</taxon>
        <taxon>Hyphomicrobiales</taxon>
        <taxon>Rhizobiaceae</taxon>
        <taxon>Hoeflea</taxon>
    </lineage>
</organism>
<evidence type="ECO:0000313" key="3">
    <source>
        <dbReference type="Proteomes" id="UP001148313"/>
    </source>
</evidence>
<name>A0ABT4VML9_9HYPH</name>
<feature type="compositionally biased region" description="Basic and acidic residues" evidence="1">
    <location>
        <begin position="265"/>
        <end position="276"/>
    </location>
</feature>
<proteinExistence type="predicted"/>
<dbReference type="EMBL" id="JAPJZH010000006">
    <property type="protein sequence ID" value="MDA4845959.1"/>
    <property type="molecule type" value="Genomic_DNA"/>
</dbReference>
<feature type="region of interest" description="Disordered" evidence="1">
    <location>
        <begin position="262"/>
        <end position="347"/>
    </location>
</feature>
<sequence>MSLGIGIGAFVDGLNAGIQTRETIDRTREKRQRKQRLSDITAETDQAFQQAVASGEASEADYDRFWMTFALPKLHAEMLKAGDFEGARSLMEWGHTSEAREGARLFMSSLAKAQTGDPAGALDDAISAAKVKGYVSTDYKLKSQEELRTEDGQLIGYRLTIQTDEGEEIEQDVRLEDIPQIVSTLANPQAAWETQLAKREKQAEKDEKETAAAKQRAAGLEDYEAKKRIDRKYKTDDKDYEKQYQAAFKNRMETDFAFQELSDEEKDRVVREDLQRSRSYATEQKAGAGVSASDTPITPKKAQENLLVDTVTGQPVDRSQASGLRQRPRPPAPSAGLMEEPAAPAAGVETQFDKEAEIRASVQRLENGASLDEERDRMIELGISADEIEAVKNRIRSSR</sequence>
<gene>
    <name evidence="2" type="ORF">OOZ53_11405</name>
</gene>
<dbReference type="Proteomes" id="UP001148313">
    <property type="component" value="Unassembled WGS sequence"/>
</dbReference>
<accession>A0ABT4VML9</accession>
<protein>
    <submittedName>
        <fullName evidence="2">Uncharacterized protein</fullName>
    </submittedName>
</protein>
<feature type="compositionally biased region" description="Polar residues" evidence="1">
    <location>
        <begin position="311"/>
        <end position="323"/>
    </location>
</feature>
<evidence type="ECO:0000256" key="1">
    <source>
        <dbReference type="SAM" id="MobiDB-lite"/>
    </source>
</evidence>
<dbReference type="RefSeq" id="WP_271089667.1">
    <property type="nucleotide sequence ID" value="NZ_JAPJZH010000006.1"/>
</dbReference>
<evidence type="ECO:0000313" key="2">
    <source>
        <dbReference type="EMBL" id="MDA4845959.1"/>
    </source>
</evidence>
<reference evidence="2" key="1">
    <citation type="submission" date="2022-11" db="EMBL/GenBank/DDBJ databases">
        <title>Hoeflea poritis sp. nov., isolated from scleractinian coral Porites lutea.</title>
        <authorList>
            <person name="Zhang G."/>
            <person name="Wei Q."/>
            <person name="Cai L."/>
        </authorList>
    </citation>
    <scope>NUCLEOTIDE SEQUENCE</scope>
    <source>
        <strain evidence="2">E7-10</strain>
    </source>
</reference>
<keyword evidence="3" id="KW-1185">Reference proteome</keyword>